<accession>A0A0Q9X822</accession>
<dbReference type="OrthoDB" id="10316422at2759"/>
<dbReference type="AlphaFoldDB" id="A0A0Q9X822"/>
<keyword evidence="1" id="KW-0472">Membrane</keyword>
<dbReference type="EMBL" id="CH933808">
    <property type="protein sequence ID" value="KRG04269.1"/>
    <property type="molecule type" value="Genomic_DNA"/>
</dbReference>
<sequence>MSININNPKKLGISVAGLNIFFTMIALGIMMRRSDVLDDRPDAPSYWPWIVVYSLDLLLNAYLLWCMLKRDRAGIAVWLPLTIILLICRVCSDATYGFLDLIITVYIFTSIILMAIVYYKLRQQSLTIIEPTLHTVVTTKTTTETIIQPNTDESKKDSEGDDNTK</sequence>
<proteinExistence type="predicted"/>
<gene>
    <name evidence="2" type="primary">Dmoj\GI26714</name>
    <name evidence="2" type="ORF">Dmoj_GI26714</name>
</gene>
<feature type="transmembrane region" description="Helical" evidence="1">
    <location>
        <begin position="46"/>
        <end position="68"/>
    </location>
</feature>
<keyword evidence="1" id="KW-0812">Transmembrane</keyword>
<dbReference type="KEGG" id="dmo:Dmoj_GI26714"/>
<keyword evidence="3" id="KW-1185">Reference proteome</keyword>
<evidence type="ECO:0000313" key="3">
    <source>
        <dbReference type="Proteomes" id="UP000009192"/>
    </source>
</evidence>
<reference evidence="2 3" key="1">
    <citation type="journal article" date="2007" name="Nature">
        <title>Evolution of genes and genomes on the Drosophila phylogeny.</title>
        <authorList>
            <consortium name="Drosophila 12 Genomes Consortium"/>
            <person name="Clark A.G."/>
            <person name="Eisen M.B."/>
            <person name="Smith D.R."/>
            <person name="Bergman C.M."/>
            <person name="Oliver B."/>
            <person name="Markow T.A."/>
            <person name="Kaufman T.C."/>
            <person name="Kellis M."/>
            <person name="Gelbart W."/>
            <person name="Iyer V.N."/>
            <person name="Pollard D.A."/>
            <person name="Sackton T.B."/>
            <person name="Larracuente A.M."/>
            <person name="Singh N.D."/>
            <person name="Abad J.P."/>
            <person name="Abt D.N."/>
            <person name="Adryan B."/>
            <person name="Aguade M."/>
            <person name="Akashi H."/>
            <person name="Anderson W.W."/>
            <person name="Aquadro C.F."/>
            <person name="Ardell D.H."/>
            <person name="Arguello R."/>
            <person name="Artieri C.G."/>
            <person name="Barbash D.A."/>
            <person name="Barker D."/>
            <person name="Barsanti P."/>
            <person name="Batterham P."/>
            <person name="Batzoglou S."/>
            <person name="Begun D."/>
            <person name="Bhutkar A."/>
            <person name="Blanco E."/>
            <person name="Bosak S.A."/>
            <person name="Bradley R.K."/>
            <person name="Brand A.D."/>
            <person name="Brent M.R."/>
            <person name="Brooks A.N."/>
            <person name="Brown R.H."/>
            <person name="Butlin R.K."/>
            <person name="Caggese C."/>
            <person name="Calvi B.R."/>
            <person name="Bernardo de Carvalho A."/>
            <person name="Caspi A."/>
            <person name="Castrezana S."/>
            <person name="Celniker S.E."/>
            <person name="Chang J.L."/>
            <person name="Chapple C."/>
            <person name="Chatterji S."/>
            <person name="Chinwalla A."/>
            <person name="Civetta A."/>
            <person name="Clifton S.W."/>
            <person name="Comeron J.M."/>
            <person name="Costello J.C."/>
            <person name="Coyne J.A."/>
            <person name="Daub J."/>
            <person name="David R.G."/>
            <person name="Delcher A.L."/>
            <person name="Delehaunty K."/>
            <person name="Do C.B."/>
            <person name="Ebling H."/>
            <person name="Edwards K."/>
            <person name="Eickbush T."/>
            <person name="Evans J.D."/>
            <person name="Filipski A."/>
            <person name="Findeiss S."/>
            <person name="Freyhult E."/>
            <person name="Fulton L."/>
            <person name="Fulton R."/>
            <person name="Garcia A.C."/>
            <person name="Gardiner A."/>
            <person name="Garfield D.A."/>
            <person name="Garvin B.E."/>
            <person name="Gibson G."/>
            <person name="Gilbert D."/>
            <person name="Gnerre S."/>
            <person name="Godfrey J."/>
            <person name="Good R."/>
            <person name="Gotea V."/>
            <person name="Gravely B."/>
            <person name="Greenberg A.J."/>
            <person name="Griffiths-Jones S."/>
            <person name="Gross S."/>
            <person name="Guigo R."/>
            <person name="Gustafson E.A."/>
            <person name="Haerty W."/>
            <person name="Hahn M.W."/>
            <person name="Halligan D.L."/>
            <person name="Halpern A.L."/>
            <person name="Halter G.M."/>
            <person name="Han M.V."/>
            <person name="Heger A."/>
            <person name="Hillier L."/>
            <person name="Hinrichs A.S."/>
            <person name="Holmes I."/>
            <person name="Hoskins R.A."/>
            <person name="Hubisz M.J."/>
            <person name="Hultmark D."/>
            <person name="Huntley M.A."/>
            <person name="Jaffe D.B."/>
            <person name="Jagadeeshan S."/>
            <person name="Jeck W.R."/>
            <person name="Johnson J."/>
            <person name="Jones C.D."/>
            <person name="Jordan W.C."/>
            <person name="Karpen G.H."/>
            <person name="Kataoka E."/>
            <person name="Keightley P.D."/>
            <person name="Kheradpour P."/>
            <person name="Kirkness E.F."/>
            <person name="Koerich L.B."/>
            <person name="Kristiansen K."/>
            <person name="Kudrna D."/>
            <person name="Kulathinal R.J."/>
            <person name="Kumar S."/>
            <person name="Kwok R."/>
            <person name="Lander E."/>
            <person name="Langley C.H."/>
            <person name="Lapoint R."/>
            <person name="Lazzaro B.P."/>
            <person name="Lee S.J."/>
            <person name="Levesque L."/>
            <person name="Li R."/>
            <person name="Lin C.F."/>
            <person name="Lin M.F."/>
            <person name="Lindblad-Toh K."/>
            <person name="Llopart A."/>
            <person name="Long M."/>
            <person name="Low L."/>
            <person name="Lozovsky E."/>
            <person name="Lu J."/>
            <person name="Luo M."/>
            <person name="Machado C.A."/>
            <person name="Makalowski W."/>
            <person name="Marzo M."/>
            <person name="Matsuda M."/>
            <person name="Matzkin L."/>
            <person name="McAllister B."/>
            <person name="McBride C.S."/>
            <person name="McKernan B."/>
            <person name="McKernan K."/>
            <person name="Mendez-Lago M."/>
            <person name="Minx P."/>
            <person name="Mollenhauer M.U."/>
            <person name="Montooth K."/>
            <person name="Mount S.M."/>
            <person name="Mu X."/>
            <person name="Myers E."/>
            <person name="Negre B."/>
            <person name="Newfeld S."/>
            <person name="Nielsen R."/>
            <person name="Noor M.A."/>
            <person name="O'Grady P."/>
            <person name="Pachter L."/>
            <person name="Papaceit M."/>
            <person name="Parisi M.J."/>
            <person name="Parisi M."/>
            <person name="Parts L."/>
            <person name="Pedersen J.S."/>
            <person name="Pesole G."/>
            <person name="Phillippy A.M."/>
            <person name="Ponting C.P."/>
            <person name="Pop M."/>
            <person name="Porcelli D."/>
            <person name="Powell J.R."/>
            <person name="Prohaska S."/>
            <person name="Pruitt K."/>
            <person name="Puig M."/>
            <person name="Quesneville H."/>
            <person name="Ram K.R."/>
            <person name="Rand D."/>
            <person name="Rasmussen M.D."/>
            <person name="Reed L.K."/>
            <person name="Reenan R."/>
            <person name="Reily A."/>
            <person name="Remington K.A."/>
            <person name="Rieger T.T."/>
            <person name="Ritchie M.G."/>
            <person name="Robin C."/>
            <person name="Rogers Y.H."/>
            <person name="Rohde C."/>
            <person name="Rozas J."/>
            <person name="Rubenfield M.J."/>
            <person name="Ruiz A."/>
            <person name="Russo S."/>
            <person name="Salzberg S.L."/>
            <person name="Sanchez-Gracia A."/>
            <person name="Saranga D.J."/>
            <person name="Sato H."/>
            <person name="Schaeffer S.W."/>
            <person name="Schatz M.C."/>
            <person name="Schlenke T."/>
            <person name="Schwartz R."/>
            <person name="Segarra C."/>
            <person name="Singh R.S."/>
            <person name="Sirot L."/>
            <person name="Sirota M."/>
            <person name="Sisneros N.B."/>
            <person name="Smith C.D."/>
            <person name="Smith T.F."/>
            <person name="Spieth J."/>
            <person name="Stage D.E."/>
            <person name="Stark A."/>
            <person name="Stephan W."/>
            <person name="Strausberg R.L."/>
            <person name="Strempel S."/>
            <person name="Sturgill D."/>
            <person name="Sutton G."/>
            <person name="Sutton G.G."/>
            <person name="Tao W."/>
            <person name="Teichmann S."/>
            <person name="Tobari Y.N."/>
            <person name="Tomimura Y."/>
            <person name="Tsolas J.M."/>
            <person name="Valente V.L."/>
            <person name="Venter E."/>
            <person name="Venter J.C."/>
            <person name="Vicario S."/>
            <person name="Vieira F.G."/>
            <person name="Vilella A.J."/>
            <person name="Villasante A."/>
            <person name="Walenz B."/>
            <person name="Wang J."/>
            <person name="Wasserman M."/>
            <person name="Watts T."/>
            <person name="Wilson D."/>
            <person name="Wilson R.K."/>
            <person name="Wing R.A."/>
            <person name="Wolfner M.F."/>
            <person name="Wong A."/>
            <person name="Wong G.K."/>
            <person name="Wu C.I."/>
            <person name="Wu G."/>
            <person name="Yamamoto D."/>
            <person name="Yang H.P."/>
            <person name="Yang S.P."/>
            <person name="Yorke J.A."/>
            <person name="Yoshida K."/>
            <person name="Zdobnov E."/>
            <person name="Zhang P."/>
            <person name="Zhang Y."/>
            <person name="Zimin A.V."/>
            <person name="Baldwin J."/>
            <person name="Abdouelleil A."/>
            <person name="Abdulkadir J."/>
            <person name="Abebe A."/>
            <person name="Abera B."/>
            <person name="Abreu J."/>
            <person name="Acer S.C."/>
            <person name="Aftuck L."/>
            <person name="Alexander A."/>
            <person name="An P."/>
            <person name="Anderson E."/>
            <person name="Anderson S."/>
            <person name="Arachi H."/>
            <person name="Azer M."/>
            <person name="Bachantsang P."/>
            <person name="Barry A."/>
            <person name="Bayul T."/>
            <person name="Berlin A."/>
            <person name="Bessette D."/>
            <person name="Bloom T."/>
            <person name="Blye J."/>
            <person name="Boguslavskiy L."/>
            <person name="Bonnet C."/>
            <person name="Boukhgalter B."/>
            <person name="Bourzgui I."/>
            <person name="Brown A."/>
            <person name="Cahill P."/>
            <person name="Channer S."/>
            <person name="Cheshatsang Y."/>
            <person name="Chuda L."/>
            <person name="Citroen M."/>
            <person name="Collymore A."/>
            <person name="Cooke P."/>
            <person name="Costello M."/>
            <person name="D'Aco K."/>
            <person name="Daza R."/>
            <person name="De Haan G."/>
            <person name="DeGray S."/>
            <person name="DeMaso C."/>
            <person name="Dhargay N."/>
            <person name="Dooley K."/>
            <person name="Dooley E."/>
            <person name="Doricent M."/>
            <person name="Dorje P."/>
            <person name="Dorjee K."/>
            <person name="Dupes A."/>
            <person name="Elong R."/>
            <person name="Falk J."/>
            <person name="Farina A."/>
            <person name="Faro S."/>
            <person name="Ferguson D."/>
            <person name="Fisher S."/>
            <person name="Foley C.D."/>
            <person name="Franke A."/>
            <person name="Friedrich D."/>
            <person name="Gadbois L."/>
            <person name="Gearin G."/>
            <person name="Gearin C.R."/>
            <person name="Giannoukos G."/>
            <person name="Goode T."/>
            <person name="Graham J."/>
            <person name="Grandbois E."/>
            <person name="Grewal S."/>
            <person name="Gyaltsen K."/>
            <person name="Hafez N."/>
            <person name="Hagos B."/>
            <person name="Hall J."/>
            <person name="Henson C."/>
            <person name="Hollinger A."/>
            <person name="Honan T."/>
            <person name="Huard M.D."/>
            <person name="Hughes L."/>
            <person name="Hurhula B."/>
            <person name="Husby M.E."/>
            <person name="Kamat A."/>
            <person name="Kanga B."/>
            <person name="Kashin S."/>
            <person name="Khazanovich D."/>
            <person name="Kisner P."/>
            <person name="Lance K."/>
            <person name="Lara M."/>
            <person name="Lee W."/>
            <person name="Lennon N."/>
            <person name="Letendre F."/>
            <person name="LeVine R."/>
            <person name="Lipovsky A."/>
            <person name="Liu X."/>
            <person name="Liu J."/>
            <person name="Liu S."/>
            <person name="Lokyitsang T."/>
            <person name="Lokyitsang Y."/>
            <person name="Lubonja R."/>
            <person name="Lui A."/>
            <person name="MacDonald P."/>
            <person name="Magnisalis V."/>
            <person name="Maru K."/>
            <person name="Matthews C."/>
            <person name="McCusker W."/>
            <person name="McDonough S."/>
            <person name="Mehta T."/>
            <person name="Meldrim J."/>
            <person name="Meneus L."/>
            <person name="Mihai O."/>
            <person name="Mihalev A."/>
            <person name="Mihova T."/>
            <person name="Mittelman R."/>
            <person name="Mlenga V."/>
            <person name="Montmayeur A."/>
            <person name="Mulrain L."/>
            <person name="Navidi A."/>
            <person name="Naylor J."/>
            <person name="Negash T."/>
            <person name="Nguyen T."/>
            <person name="Nguyen N."/>
            <person name="Nicol R."/>
            <person name="Norbu C."/>
            <person name="Norbu N."/>
            <person name="Novod N."/>
            <person name="O'Neill B."/>
            <person name="Osman S."/>
            <person name="Markiewicz E."/>
            <person name="Oyono O.L."/>
            <person name="Patti C."/>
            <person name="Phunkhang P."/>
            <person name="Pierre F."/>
            <person name="Priest M."/>
            <person name="Raghuraman S."/>
            <person name="Rege F."/>
            <person name="Reyes R."/>
            <person name="Rise C."/>
            <person name="Rogov P."/>
            <person name="Ross K."/>
            <person name="Ryan E."/>
            <person name="Settipalli S."/>
            <person name="Shea T."/>
            <person name="Sherpa N."/>
            <person name="Shi L."/>
            <person name="Shih D."/>
            <person name="Sparrow T."/>
            <person name="Spaulding J."/>
            <person name="Stalker J."/>
            <person name="Stange-Thomann N."/>
            <person name="Stavropoulos S."/>
            <person name="Stone C."/>
            <person name="Strader C."/>
            <person name="Tesfaye S."/>
            <person name="Thomson T."/>
            <person name="Thoulutsang Y."/>
            <person name="Thoulutsang D."/>
            <person name="Topham K."/>
            <person name="Topping I."/>
            <person name="Tsamla T."/>
            <person name="Vassiliev H."/>
            <person name="Vo A."/>
            <person name="Wangchuk T."/>
            <person name="Wangdi T."/>
            <person name="Weiand M."/>
            <person name="Wilkinson J."/>
            <person name="Wilson A."/>
            <person name="Yadav S."/>
            <person name="Young G."/>
            <person name="Yu Q."/>
            <person name="Zembek L."/>
            <person name="Zhong D."/>
            <person name="Zimmer A."/>
            <person name="Zwirko Z."/>
            <person name="Jaffe D.B."/>
            <person name="Alvarez P."/>
            <person name="Brockman W."/>
            <person name="Butler J."/>
            <person name="Chin C."/>
            <person name="Gnerre S."/>
            <person name="Grabherr M."/>
            <person name="Kleber M."/>
            <person name="Mauceli E."/>
            <person name="MacCallum I."/>
        </authorList>
    </citation>
    <scope>NUCLEOTIDE SEQUENCE [LARGE SCALE GENOMIC DNA]</scope>
    <source>
        <strain evidence="3">Tucson 15081-1352.22</strain>
    </source>
</reference>
<feature type="transmembrane region" description="Helical" evidence="1">
    <location>
        <begin position="98"/>
        <end position="119"/>
    </location>
</feature>
<evidence type="ECO:0000256" key="1">
    <source>
        <dbReference type="SAM" id="Phobius"/>
    </source>
</evidence>
<dbReference type="Proteomes" id="UP000009192">
    <property type="component" value="Unassembled WGS sequence"/>
</dbReference>
<name>A0A0Q9X822_DROMO</name>
<dbReference type="InParanoid" id="A0A0Q9X822"/>
<feature type="transmembrane region" description="Helical" evidence="1">
    <location>
        <begin position="75"/>
        <end position="92"/>
    </location>
</feature>
<feature type="transmembrane region" description="Helical" evidence="1">
    <location>
        <begin position="12"/>
        <end position="31"/>
    </location>
</feature>
<protein>
    <submittedName>
        <fullName evidence="2">Uncharacterized protein</fullName>
    </submittedName>
</protein>
<keyword evidence="1" id="KW-1133">Transmembrane helix</keyword>
<evidence type="ECO:0000313" key="2">
    <source>
        <dbReference type="EMBL" id="KRG04269.1"/>
    </source>
</evidence>
<organism evidence="2 3">
    <name type="scientific">Drosophila mojavensis</name>
    <name type="common">Fruit fly</name>
    <dbReference type="NCBI Taxonomy" id="7230"/>
    <lineage>
        <taxon>Eukaryota</taxon>
        <taxon>Metazoa</taxon>
        <taxon>Ecdysozoa</taxon>
        <taxon>Arthropoda</taxon>
        <taxon>Hexapoda</taxon>
        <taxon>Insecta</taxon>
        <taxon>Pterygota</taxon>
        <taxon>Neoptera</taxon>
        <taxon>Endopterygota</taxon>
        <taxon>Diptera</taxon>
        <taxon>Brachycera</taxon>
        <taxon>Muscomorpha</taxon>
        <taxon>Ephydroidea</taxon>
        <taxon>Drosophilidae</taxon>
        <taxon>Drosophila</taxon>
    </lineage>
</organism>